<evidence type="ECO:0008006" key="4">
    <source>
        <dbReference type="Google" id="ProtNLM"/>
    </source>
</evidence>
<dbReference type="SUPFAM" id="SSF53335">
    <property type="entry name" value="S-adenosyl-L-methionine-dependent methyltransferases"/>
    <property type="match status" value="1"/>
</dbReference>
<keyword evidence="3" id="KW-1185">Reference proteome</keyword>
<evidence type="ECO:0000313" key="2">
    <source>
        <dbReference type="EMBL" id="SEG01727.1"/>
    </source>
</evidence>
<protein>
    <recommendedName>
        <fullName evidence="4">Methyltransferase domain-containing protein</fullName>
    </recommendedName>
</protein>
<feature type="compositionally biased region" description="Low complexity" evidence="1">
    <location>
        <begin position="250"/>
        <end position="274"/>
    </location>
</feature>
<feature type="region of interest" description="Disordered" evidence="1">
    <location>
        <begin position="250"/>
        <end position="306"/>
    </location>
</feature>
<dbReference type="Gene3D" id="3.40.50.150">
    <property type="entry name" value="Vaccinia Virus protein VP39"/>
    <property type="match status" value="1"/>
</dbReference>
<accession>A0A1H5WRW0</accession>
<sequence length="306" mass="33523">MCIVGEVKQPASTPVMHPFDRKFGTDTSGLLTGQVIARGTGAVVEELTAYYGIAPSILHTLLDIWLTRTEPENEIEHTVFLDVGAGKGRAMLVASQYPFLRVEGIELSPRLARVAEANIAKFEQHPENDELSPLKLVQDDATKHPLPVGASLAFLFHPFELPMLKRFVAHVERTLAEHPHPFDLIYANTEHDAWLDKHPSFERVWFGNVPMSPEDHKADMAEIAQQKEYGSTGDELCAIYRFVGQPETPKAAPLKKTAARKPAAAKKTAAGTKKAAAKKAVARKAPAKKAAARKSPAKLASRRAKS</sequence>
<dbReference type="Proteomes" id="UP000236728">
    <property type="component" value="Unassembled WGS sequence"/>
</dbReference>
<evidence type="ECO:0000256" key="1">
    <source>
        <dbReference type="SAM" id="MobiDB-lite"/>
    </source>
</evidence>
<organism evidence="2 3">
    <name type="scientific">Bryocella elongata</name>
    <dbReference type="NCBI Taxonomy" id="863522"/>
    <lineage>
        <taxon>Bacteria</taxon>
        <taxon>Pseudomonadati</taxon>
        <taxon>Acidobacteriota</taxon>
        <taxon>Terriglobia</taxon>
        <taxon>Terriglobales</taxon>
        <taxon>Acidobacteriaceae</taxon>
        <taxon>Bryocella</taxon>
    </lineage>
</organism>
<proteinExistence type="predicted"/>
<dbReference type="AlphaFoldDB" id="A0A1H5WRW0"/>
<gene>
    <name evidence="2" type="ORF">SAMN05421819_1698</name>
</gene>
<name>A0A1H5WRW0_9BACT</name>
<dbReference type="EMBL" id="FNVA01000002">
    <property type="protein sequence ID" value="SEG01727.1"/>
    <property type="molecule type" value="Genomic_DNA"/>
</dbReference>
<evidence type="ECO:0000313" key="3">
    <source>
        <dbReference type="Proteomes" id="UP000236728"/>
    </source>
</evidence>
<feature type="compositionally biased region" description="Basic residues" evidence="1">
    <location>
        <begin position="275"/>
        <end position="306"/>
    </location>
</feature>
<dbReference type="InterPro" id="IPR029063">
    <property type="entry name" value="SAM-dependent_MTases_sf"/>
</dbReference>
<reference evidence="2 3" key="1">
    <citation type="submission" date="2016-10" db="EMBL/GenBank/DDBJ databases">
        <authorList>
            <person name="de Groot N.N."/>
        </authorList>
    </citation>
    <scope>NUCLEOTIDE SEQUENCE [LARGE SCALE GENOMIC DNA]</scope>
    <source>
        <strain evidence="2 3">DSM 22489</strain>
    </source>
</reference>
<dbReference type="CDD" id="cd02440">
    <property type="entry name" value="AdoMet_MTases"/>
    <property type="match status" value="1"/>
</dbReference>